<evidence type="ECO:0000256" key="2">
    <source>
        <dbReference type="ARBA" id="ARBA00008333"/>
    </source>
</evidence>
<keyword evidence="4 7" id="KW-0812">Transmembrane</keyword>
<dbReference type="Pfam" id="PF03239">
    <property type="entry name" value="FTR1"/>
    <property type="match status" value="1"/>
</dbReference>
<keyword evidence="3" id="KW-0408">Iron</keyword>
<keyword evidence="9" id="KW-1185">Reference proteome</keyword>
<dbReference type="OrthoDB" id="4364at2759"/>
<evidence type="ECO:0000256" key="1">
    <source>
        <dbReference type="ARBA" id="ARBA00004141"/>
    </source>
</evidence>
<organism evidence="8 9">
    <name type="scientific">Colletotrichum salicis</name>
    <dbReference type="NCBI Taxonomy" id="1209931"/>
    <lineage>
        <taxon>Eukaryota</taxon>
        <taxon>Fungi</taxon>
        <taxon>Dikarya</taxon>
        <taxon>Ascomycota</taxon>
        <taxon>Pezizomycotina</taxon>
        <taxon>Sordariomycetes</taxon>
        <taxon>Hypocreomycetidae</taxon>
        <taxon>Glomerellales</taxon>
        <taxon>Glomerellaceae</taxon>
        <taxon>Colletotrichum</taxon>
        <taxon>Colletotrichum acutatum species complex</taxon>
    </lineage>
</organism>
<name>A0A135V4C3_9PEZI</name>
<keyword evidence="6 7" id="KW-0472">Membrane</keyword>
<feature type="transmembrane region" description="Helical" evidence="7">
    <location>
        <begin position="126"/>
        <end position="150"/>
    </location>
</feature>
<dbReference type="GO" id="GO:0033573">
    <property type="term" value="C:high-affinity iron permease complex"/>
    <property type="evidence" value="ECO:0007669"/>
    <property type="project" value="InterPro"/>
</dbReference>
<feature type="transmembrane region" description="Helical" evidence="7">
    <location>
        <begin position="53"/>
        <end position="76"/>
    </location>
</feature>
<comment type="subcellular location">
    <subcellularLocation>
        <location evidence="1">Membrane</location>
        <topology evidence="1">Multi-pass membrane protein</topology>
    </subcellularLocation>
</comment>
<dbReference type="EMBL" id="JFFI01000465">
    <property type="protein sequence ID" value="KXH67516.1"/>
    <property type="molecule type" value="Genomic_DNA"/>
</dbReference>
<keyword evidence="3" id="KW-0406">Ion transport</keyword>
<evidence type="ECO:0000256" key="3">
    <source>
        <dbReference type="ARBA" id="ARBA00022496"/>
    </source>
</evidence>
<dbReference type="GO" id="GO:0015093">
    <property type="term" value="F:ferrous iron transmembrane transporter activity"/>
    <property type="evidence" value="ECO:0007669"/>
    <property type="project" value="TreeGrafter"/>
</dbReference>
<keyword evidence="3" id="KW-0410">Iron transport</keyword>
<dbReference type="InterPro" id="IPR004923">
    <property type="entry name" value="FTR1/Fip1/EfeU"/>
</dbReference>
<dbReference type="PANTHER" id="PTHR31632">
    <property type="entry name" value="IRON TRANSPORTER FTH1"/>
    <property type="match status" value="1"/>
</dbReference>
<feature type="transmembrane region" description="Helical" evidence="7">
    <location>
        <begin position="88"/>
        <end position="105"/>
    </location>
</feature>
<evidence type="ECO:0000256" key="7">
    <source>
        <dbReference type="SAM" id="Phobius"/>
    </source>
</evidence>
<accession>A0A135V4C3</accession>
<evidence type="ECO:0000256" key="6">
    <source>
        <dbReference type="ARBA" id="ARBA00023136"/>
    </source>
</evidence>
<comment type="caution">
    <text evidence="8">The sequence shown here is derived from an EMBL/GenBank/DDBJ whole genome shotgun (WGS) entry which is preliminary data.</text>
</comment>
<dbReference type="Proteomes" id="UP000070121">
    <property type="component" value="Unassembled WGS sequence"/>
</dbReference>
<gene>
    <name evidence="8" type="ORF">CSAL01_00823</name>
</gene>
<protein>
    <submittedName>
        <fullName evidence="8">Plasma membrane iron permease</fullName>
    </submittedName>
</protein>
<dbReference type="STRING" id="1209931.A0A135V4C3"/>
<feature type="transmembrane region" description="Helical" evidence="7">
    <location>
        <begin position="6"/>
        <end position="32"/>
    </location>
</feature>
<evidence type="ECO:0000256" key="5">
    <source>
        <dbReference type="ARBA" id="ARBA00022989"/>
    </source>
</evidence>
<keyword evidence="5 7" id="KW-1133">Transmembrane helix</keyword>
<dbReference type="PANTHER" id="PTHR31632:SF2">
    <property type="entry name" value="PLASMA MEMBRANE IRON PERMEASE"/>
    <property type="match status" value="1"/>
</dbReference>
<dbReference type="AlphaFoldDB" id="A0A135V4C3"/>
<proteinExistence type="inferred from homology"/>
<feature type="transmembrane region" description="Helical" evidence="7">
    <location>
        <begin position="156"/>
        <end position="175"/>
    </location>
</feature>
<keyword evidence="3" id="KW-0813">Transport</keyword>
<evidence type="ECO:0000256" key="4">
    <source>
        <dbReference type="ARBA" id="ARBA00022692"/>
    </source>
</evidence>
<sequence length="176" mass="19382">MAVNVFSVPVFLVVFRESLETGIIVSVLLAFLKQTLGGPGRDVTVYKALPTQVWMGTALGLTLCVVVAAAIIGVFYGVGRDSWQAHEYYYEGSFALFASIIITLMQRQRPQLSACFKRNQEKYVMFFLPLITILREGIEMIVFIFGVTFAAPATAVPLPVVVGLIVGVFASYLLYK</sequence>
<reference evidence="8 9" key="1">
    <citation type="submission" date="2014-02" db="EMBL/GenBank/DDBJ databases">
        <title>The genome sequence of Colletotrichum salicis CBS 607.94.</title>
        <authorList>
            <person name="Baroncelli R."/>
            <person name="Thon M.R."/>
        </authorList>
    </citation>
    <scope>NUCLEOTIDE SEQUENCE [LARGE SCALE GENOMIC DNA]</scope>
    <source>
        <strain evidence="8 9">CBS 607.94</strain>
    </source>
</reference>
<evidence type="ECO:0000313" key="9">
    <source>
        <dbReference type="Proteomes" id="UP000070121"/>
    </source>
</evidence>
<comment type="similarity">
    <text evidence="2">Belongs to the oxidase-dependent Fe transporter (OFeT) (TC 9.A.10.1) family.</text>
</comment>
<evidence type="ECO:0000313" key="8">
    <source>
        <dbReference type="EMBL" id="KXH67516.1"/>
    </source>
</evidence>